<name>A0ABN2J6T2_9ACTN</name>
<feature type="DNA-binding region" description="H-T-H motif" evidence="4">
    <location>
        <begin position="29"/>
        <end position="48"/>
    </location>
</feature>
<dbReference type="Pfam" id="PF00440">
    <property type="entry name" value="TetR_N"/>
    <property type="match status" value="1"/>
</dbReference>
<evidence type="ECO:0000256" key="3">
    <source>
        <dbReference type="ARBA" id="ARBA00023163"/>
    </source>
</evidence>
<evidence type="ECO:0000259" key="5">
    <source>
        <dbReference type="PROSITE" id="PS50977"/>
    </source>
</evidence>
<dbReference type="InterPro" id="IPR009057">
    <property type="entry name" value="Homeodomain-like_sf"/>
</dbReference>
<dbReference type="InterPro" id="IPR001647">
    <property type="entry name" value="HTH_TetR"/>
</dbReference>
<dbReference type="PANTHER" id="PTHR47506:SF1">
    <property type="entry name" value="HTH-TYPE TRANSCRIPTIONAL REGULATOR YJDC"/>
    <property type="match status" value="1"/>
</dbReference>
<keyword evidence="3" id="KW-0804">Transcription</keyword>
<organism evidence="6 7">
    <name type="scientific">Fodinicola feengrottensis</name>
    <dbReference type="NCBI Taxonomy" id="435914"/>
    <lineage>
        <taxon>Bacteria</taxon>
        <taxon>Bacillati</taxon>
        <taxon>Actinomycetota</taxon>
        <taxon>Actinomycetes</taxon>
        <taxon>Mycobacteriales</taxon>
        <taxon>Fodinicola</taxon>
    </lineage>
</organism>
<keyword evidence="7" id="KW-1185">Reference proteome</keyword>
<proteinExistence type="predicted"/>
<reference evidence="6 7" key="1">
    <citation type="journal article" date="2019" name="Int. J. Syst. Evol. Microbiol.">
        <title>The Global Catalogue of Microorganisms (GCM) 10K type strain sequencing project: providing services to taxonomists for standard genome sequencing and annotation.</title>
        <authorList>
            <consortium name="The Broad Institute Genomics Platform"/>
            <consortium name="The Broad Institute Genome Sequencing Center for Infectious Disease"/>
            <person name="Wu L."/>
            <person name="Ma J."/>
        </authorList>
    </citation>
    <scope>NUCLEOTIDE SEQUENCE [LARGE SCALE GENOMIC DNA]</scope>
    <source>
        <strain evidence="6 7">JCM 14718</strain>
    </source>
</reference>
<accession>A0ABN2J6T2</accession>
<keyword evidence="1" id="KW-0805">Transcription regulation</keyword>
<dbReference type="PROSITE" id="PS50977">
    <property type="entry name" value="HTH_TETR_2"/>
    <property type="match status" value="1"/>
</dbReference>
<dbReference type="Gene3D" id="1.10.357.10">
    <property type="entry name" value="Tetracycline Repressor, domain 2"/>
    <property type="match status" value="1"/>
</dbReference>
<sequence>MPRLNQERRDALADAAIAILARRGVHWLSHRAVDERAGVPTGTTSNYFRTRDSLLEAVMARVSERQQAWVRDLRAQHPGPLARAEAIDILADVVDGMVARHPDQIVAMFELAMESTRLPALRQAFADLVAARTDFVAEVHSGWDLRPPDGEINLMNAFYTGMMFVALVIPQTLGGRSPGQVLRPVLESLLPHEKSS</sequence>
<evidence type="ECO:0000313" key="6">
    <source>
        <dbReference type="EMBL" id="GAA1718944.1"/>
    </source>
</evidence>
<protein>
    <submittedName>
        <fullName evidence="6">TetR/AcrR family transcriptional regulator</fullName>
    </submittedName>
</protein>
<evidence type="ECO:0000256" key="2">
    <source>
        <dbReference type="ARBA" id="ARBA00023125"/>
    </source>
</evidence>
<dbReference type="InterPro" id="IPR041583">
    <property type="entry name" value="TetR_C_31"/>
</dbReference>
<dbReference type="SUPFAM" id="SSF46689">
    <property type="entry name" value="Homeodomain-like"/>
    <property type="match status" value="1"/>
</dbReference>
<keyword evidence="2 4" id="KW-0238">DNA-binding</keyword>
<evidence type="ECO:0000256" key="1">
    <source>
        <dbReference type="ARBA" id="ARBA00023015"/>
    </source>
</evidence>
<feature type="domain" description="HTH tetR-type" evidence="5">
    <location>
        <begin position="6"/>
        <end position="66"/>
    </location>
</feature>
<dbReference type="PANTHER" id="PTHR47506">
    <property type="entry name" value="TRANSCRIPTIONAL REGULATORY PROTEIN"/>
    <property type="match status" value="1"/>
</dbReference>
<comment type="caution">
    <text evidence="6">The sequence shown here is derived from an EMBL/GenBank/DDBJ whole genome shotgun (WGS) entry which is preliminary data.</text>
</comment>
<dbReference type="RefSeq" id="WP_163570069.1">
    <property type="nucleotide sequence ID" value="NZ_BAAANY010000043.1"/>
</dbReference>
<gene>
    <name evidence="6" type="ORF">GCM10009765_79180</name>
</gene>
<evidence type="ECO:0000313" key="7">
    <source>
        <dbReference type="Proteomes" id="UP001500618"/>
    </source>
</evidence>
<dbReference type="Pfam" id="PF17940">
    <property type="entry name" value="TetR_C_31"/>
    <property type="match status" value="1"/>
</dbReference>
<dbReference type="Proteomes" id="UP001500618">
    <property type="component" value="Unassembled WGS sequence"/>
</dbReference>
<evidence type="ECO:0000256" key="4">
    <source>
        <dbReference type="PROSITE-ProRule" id="PRU00335"/>
    </source>
</evidence>
<dbReference type="EMBL" id="BAAANY010000043">
    <property type="protein sequence ID" value="GAA1718944.1"/>
    <property type="molecule type" value="Genomic_DNA"/>
</dbReference>